<dbReference type="Proteomes" id="UP001207468">
    <property type="component" value="Unassembled WGS sequence"/>
</dbReference>
<accession>A0ACC0UEH5</accession>
<organism evidence="1 2">
    <name type="scientific">Russula earlei</name>
    <dbReference type="NCBI Taxonomy" id="71964"/>
    <lineage>
        <taxon>Eukaryota</taxon>
        <taxon>Fungi</taxon>
        <taxon>Dikarya</taxon>
        <taxon>Basidiomycota</taxon>
        <taxon>Agaricomycotina</taxon>
        <taxon>Agaricomycetes</taxon>
        <taxon>Russulales</taxon>
        <taxon>Russulaceae</taxon>
        <taxon>Russula</taxon>
    </lineage>
</organism>
<evidence type="ECO:0000313" key="1">
    <source>
        <dbReference type="EMBL" id="KAI9509978.1"/>
    </source>
</evidence>
<comment type="caution">
    <text evidence="1">The sequence shown here is derived from an EMBL/GenBank/DDBJ whole genome shotgun (WGS) entry which is preliminary data.</text>
</comment>
<protein>
    <submittedName>
        <fullName evidence="1">Uncharacterized protein</fullName>
    </submittedName>
</protein>
<proteinExistence type="predicted"/>
<gene>
    <name evidence="1" type="ORF">F5148DRAFT_977435</name>
</gene>
<evidence type="ECO:0000313" key="2">
    <source>
        <dbReference type="Proteomes" id="UP001207468"/>
    </source>
</evidence>
<keyword evidence="2" id="KW-1185">Reference proteome</keyword>
<dbReference type="EMBL" id="JAGFNK010000051">
    <property type="protein sequence ID" value="KAI9509978.1"/>
    <property type="molecule type" value="Genomic_DNA"/>
</dbReference>
<name>A0ACC0UEH5_9AGAM</name>
<reference evidence="1" key="1">
    <citation type="submission" date="2021-03" db="EMBL/GenBank/DDBJ databases">
        <title>Evolutionary priming and transition to the ectomycorrhizal habit in an iconic lineage of mushroom-forming fungi: is preadaptation a requirement?</title>
        <authorList>
            <consortium name="DOE Joint Genome Institute"/>
            <person name="Looney B.P."/>
            <person name="Miyauchi S."/>
            <person name="Morin E."/>
            <person name="Drula E."/>
            <person name="Courty P.E."/>
            <person name="Chicoki N."/>
            <person name="Fauchery L."/>
            <person name="Kohler A."/>
            <person name="Kuo A."/>
            <person name="LaButti K."/>
            <person name="Pangilinan J."/>
            <person name="Lipzen A."/>
            <person name="Riley R."/>
            <person name="Andreopoulos W."/>
            <person name="He G."/>
            <person name="Johnson J."/>
            <person name="Barry K.W."/>
            <person name="Grigoriev I.V."/>
            <person name="Nagy L."/>
            <person name="Hibbett D."/>
            <person name="Henrissat B."/>
            <person name="Matheny P.B."/>
            <person name="Labbe J."/>
            <person name="Martin A.F."/>
        </authorList>
    </citation>
    <scope>NUCLEOTIDE SEQUENCE</scope>
    <source>
        <strain evidence="1">BPL698</strain>
    </source>
</reference>
<sequence length="114" mass="13406">MPPVGCTSNTDNNNDGNQDQYTFCPPLDCNPIINMMEWHYCAHPSIPGFCPPDAKLFEKWAVQCMYNFCMKHELPEVWVYLWENWYQSGCWELWVQCAHKLIPVLKTTMILESQ</sequence>